<organism evidence="2 3">
    <name type="scientific">Sinorhizobium kostiense</name>
    <dbReference type="NCBI Taxonomy" id="76747"/>
    <lineage>
        <taxon>Bacteria</taxon>
        <taxon>Pseudomonadati</taxon>
        <taxon>Pseudomonadota</taxon>
        <taxon>Alphaproteobacteria</taxon>
        <taxon>Hyphomicrobiales</taxon>
        <taxon>Rhizobiaceae</taxon>
        <taxon>Sinorhizobium/Ensifer group</taxon>
        <taxon>Sinorhizobium</taxon>
    </lineage>
</organism>
<evidence type="ECO:0000256" key="1">
    <source>
        <dbReference type="SAM" id="MobiDB-lite"/>
    </source>
</evidence>
<evidence type="ECO:0000313" key="2">
    <source>
        <dbReference type="EMBL" id="MBP2235560.1"/>
    </source>
</evidence>
<sequence>MAILTRQIWKTINSIPGQRSELRKYNLHIGRTIRDLEMHTEEKPHQGLKDLLQKLEQAERKKRN</sequence>
<protein>
    <submittedName>
        <fullName evidence="2">Uncharacterized protein</fullName>
    </submittedName>
</protein>
<dbReference type="Proteomes" id="UP000730739">
    <property type="component" value="Unassembled WGS sequence"/>
</dbReference>
<dbReference type="RefSeq" id="WP_209601753.1">
    <property type="nucleotide sequence ID" value="NZ_JAGILA010000002.1"/>
</dbReference>
<accession>A0ABS4QZU5</accession>
<comment type="caution">
    <text evidence="2">The sequence shown here is derived from an EMBL/GenBank/DDBJ whole genome shotgun (WGS) entry which is preliminary data.</text>
</comment>
<proteinExistence type="predicted"/>
<evidence type="ECO:0000313" key="3">
    <source>
        <dbReference type="Proteomes" id="UP000730739"/>
    </source>
</evidence>
<keyword evidence="3" id="KW-1185">Reference proteome</keyword>
<dbReference type="EMBL" id="JAGILA010000002">
    <property type="protein sequence ID" value="MBP2235560.1"/>
    <property type="molecule type" value="Genomic_DNA"/>
</dbReference>
<gene>
    <name evidence="2" type="ORF">J2Z31_002052</name>
</gene>
<feature type="region of interest" description="Disordered" evidence="1">
    <location>
        <begin position="40"/>
        <end position="64"/>
    </location>
</feature>
<name>A0ABS4QZU5_9HYPH</name>
<reference evidence="2 3" key="1">
    <citation type="submission" date="2021-03" db="EMBL/GenBank/DDBJ databases">
        <title>Genomic Encyclopedia of Type Strains, Phase IV (KMG-IV): sequencing the most valuable type-strain genomes for metagenomic binning, comparative biology and taxonomic classification.</title>
        <authorList>
            <person name="Goeker M."/>
        </authorList>
    </citation>
    <scope>NUCLEOTIDE SEQUENCE [LARGE SCALE GENOMIC DNA]</scope>
    <source>
        <strain evidence="2 3">DSM 13372</strain>
    </source>
</reference>